<feature type="region of interest" description="Disordered" evidence="1">
    <location>
        <begin position="57"/>
        <end position="85"/>
    </location>
</feature>
<accession>A0A067JED7</accession>
<name>A0A067JED7_JATCU</name>
<organism evidence="3 4">
    <name type="scientific">Jatropha curcas</name>
    <name type="common">Barbados nut</name>
    <dbReference type="NCBI Taxonomy" id="180498"/>
    <lineage>
        <taxon>Eukaryota</taxon>
        <taxon>Viridiplantae</taxon>
        <taxon>Streptophyta</taxon>
        <taxon>Embryophyta</taxon>
        <taxon>Tracheophyta</taxon>
        <taxon>Spermatophyta</taxon>
        <taxon>Magnoliopsida</taxon>
        <taxon>eudicotyledons</taxon>
        <taxon>Gunneridae</taxon>
        <taxon>Pentapetalae</taxon>
        <taxon>rosids</taxon>
        <taxon>fabids</taxon>
        <taxon>Malpighiales</taxon>
        <taxon>Euphorbiaceae</taxon>
        <taxon>Crotonoideae</taxon>
        <taxon>Jatropheae</taxon>
        <taxon>Jatropha</taxon>
    </lineage>
</organism>
<keyword evidence="4" id="KW-1185">Reference proteome</keyword>
<evidence type="ECO:0000313" key="3">
    <source>
        <dbReference type="EMBL" id="KDP21133.1"/>
    </source>
</evidence>
<gene>
    <name evidence="3" type="ORF">JCGZ_21604</name>
</gene>
<dbReference type="AlphaFoldDB" id="A0A067JED7"/>
<dbReference type="Proteomes" id="UP000027138">
    <property type="component" value="Unassembled WGS sequence"/>
</dbReference>
<evidence type="ECO:0000256" key="2">
    <source>
        <dbReference type="SAM" id="SignalP"/>
    </source>
</evidence>
<protein>
    <submittedName>
        <fullName evidence="3">Uncharacterized protein</fullName>
    </submittedName>
</protein>
<evidence type="ECO:0000313" key="4">
    <source>
        <dbReference type="Proteomes" id="UP000027138"/>
    </source>
</evidence>
<sequence>MVSLNRTLCFFYCALIVIVMADAVSAGRTYSSWRNSAGKEALHEATFQVLMKSRKIRTSDPSHGSNVGPVTFKQFNSVPSPGVGN</sequence>
<feature type="chain" id="PRO_5001638599" evidence="2">
    <location>
        <begin position="27"/>
        <end position="85"/>
    </location>
</feature>
<feature type="signal peptide" evidence="2">
    <location>
        <begin position="1"/>
        <end position="26"/>
    </location>
</feature>
<keyword evidence="2" id="KW-0732">Signal</keyword>
<reference evidence="3 4" key="1">
    <citation type="journal article" date="2014" name="PLoS ONE">
        <title>Global Analysis of Gene Expression Profiles in Physic Nut (Jatropha curcas L.) Seedlings Exposed to Salt Stress.</title>
        <authorList>
            <person name="Zhang L."/>
            <person name="Zhang C."/>
            <person name="Wu P."/>
            <person name="Chen Y."/>
            <person name="Li M."/>
            <person name="Jiang H."/>
            <person name="Wu G."/>
        </authorList>
    </citation>
    <scope>NUCLEOTIDE SEQUENCE [LARGE SCALE GENOMIC DNA]</scope>
    <source>
        <strain evidence="4">cv. GZQX0401</strain>
        <tissue evidence="3">Young leaves</tissue>
    </source>
</reference>
<dbReference type="EMBL" id="KK915662">
    <property type="protein sequence ID" value="KDP21133.1"/>
    <property type="molecule type" value="Genomic_DNA"/>
</dbReference>
<proteinExistence type="predicted"/>
<evidence type="ECO:0000256" key="1">
    <source>
        <dbReference type="SAM" id="MobiDB-lite"/>
    </source>
</evidence>